<evidence type="ECO:0000256" key="1">
    <source>
        <dbReference type="ARBA" id="ARBA00001187"/>
    </source>
</evidence>
<dbReference type="GO" id="GO:0006508">
    <property type="term" value="P:proteolysis"/>
    <property type="evidence" value="ECO:0007669"/>
    <property type="project" value="UniProtKB-KW"/>
</dbReference>
<evidence type="ECO:0000256" key="8">
    <source>
        <dbReference type="ARBA" id="ARBA00022729"/>
    </source>
</evidence>
<reference evidence="18" key="1">
    <citation type="journal article" date="2020" name="Stud. Mycol.">
        <title>101 Dothideomycetes genomes: a test case for predicting lifestyles and emergence of pathogens.</title>
        <authorList>
            <person name="Haridas S."/>
            <person name="Albert R."/>
            <person name="Binder M."/>
            <person name="Bloem J."/>
            <person name="Labutti K."/>
            <person name="Salamov A."/>
            <person name="Andreopoulos B."/>
            <person name="Baker S."/>
            <person name="Barry K."/>
            <person name="Bills G."/>
            <person name="Bluhm B."/>
            <person name="Cannon C."/>
            <person name="Castanera R."/>
            <person name="Culley D."/>
            <person name="Daum C."/>
            <person name="Ezra D."/>
            <person name="Gonzalez J."/>
            <person name="Henrissat B."/>
            <person name="Kuo A."/>
            <person name="Liang C."/>
            <person name="Lipzen A."/>
            <person name="Lutzoni F."/>
            <person name="Magnuson J."/>
            <person name="Mondo S."/>
            <person name="Nolan M."/>
            <person name="Ohm R."/>
            <person name="Pangilinan J."/>
            <person name="Park H.-J."/>
            <person name="Ramirez L."/>
            <person name="Alfaro M."/>
            <person name="Sun H."/>
            <person name="Tritt A."/>
            <person name="Yoshinaga Y."/>
            <person name="Zwiers L.-H."/>
            <person name="Turgeon B."/>
            <person name="Goodwin S."/>
            <person name="Spatafora J."/>
            <person name="Crous P."/>
            <person name="Grigoriev I."/>
        </authorList>
    </citation>
    <scope>NUCLEOTIDE SEQUENCE</scope>
    <source>
        <strain evidence="18">CBS 175.79</strain>
    </source>
</reference>
<dbReference type="GO" id="GO:0046872">
    <property type="term" value="F:metal ion binding"/>
    <property type="evidence" value="ECO:0007669"/>
    <property type="project" value="UniProtKB-KW"/>
</dbReference>
<feature type="active site" evidence="13">
    <location>
        <position position="300"/>
    </location>
</feature>
<name>A0A6A5XLR1_9PLEO</name>
<evidence type="ECO:0000256" key="15">
    <source>
        <dbReference type="RuleBase" id="RU361126"/>
    </source>
</evidence>
<evidence type="ECO:0000256" key="13">
    <source>
        <dbReference type="PIRSR" id="PIRSR601384-1"/>
    </source>
</evidence>
<evidence type="ECO:0000256" key="11">
    <source>
        <dbReference type="ARBA" id="ARBA00023049"/>
    </source>
</evidence>
<dbReference type="RefSeq" id="XP_033382185.1">
    <property type="nucleotide sequence ID" value="XM_033525233.1"/>
</dbReference>
<evidence type="ECO:0000256" key="10">
    <source>
        <dbReference type="ARBA" id="ARBA00022833"/>
    </source>
</evidence>
<keyword evidence="11 15" id="KW-0482">Metalloprotease</keyword>
<evidence type="ECO:0000256" key="3">
    <source>
        <dbReference type="ARBA" id="ARBA00010279"/>
    </source>
</evidence>
<keyword evidence="10 14" id="KW-0862">Zinc</keyword>
<sequence>MKFFTLTALIALANAASIDLSKRSDGLEVKLESTGNSAVKAKITNTGSESVKILKTGSFLSKVPVEKATIFSGSEKVEFQGVKLRVDITSPIAENDFQIIKAGETIEASWDVAEVHDLSKGGAFDVVVSGNLNTAAVDSTEITGVLSYNSNTVSIDVDGNEAASVRHNFKRSAVQSDCTSSKRTSTVNALSNCASLARAASAAASSNTAKVQEYFKSTSSSTISTLQTVFNRVVSECSSTTSGVSKTYCVDNYGYCSSNVLAYTIPSLSLITNCNLYFSALPALSRTCHAQDQATTTLHEVTHLSQIKGTDDLGYGYAAATRLSTASALNNADSYALFANAIYVGC</sequence>
<keyword evidence="19" id="KW-1185">Reference proteome</keyword>
<feature type="binding site" evidence="14">
    <location>
        <position position="312"/>
    </location>
    <ligand>
        <name>Zn(2+)</name>
        <dbReference type="ChEBI" id="CHEBI:29105"/>
        <note>catalytic</note>
    </ligand>
</feature>
<evidence type="ECO:0000256" key="6">
    <source>
        <dbReference type="ARBA" id="ARBA00022685"/>
    </source>
</evidence>
<keyword evidence="6 15" id="KW-0165">Cleavage on pair of basic residues</keyword>
<evidence type="ECO:0000256" key="16">
    <source>
        <dbReference type="SAM" id="SignalP"/>
    </source>
</evidence>
<evidence type="ECO:0000256" key="2">
    <source>
        <dbReference type="ARBA" id="ARBA00004613"/>
    </source>
</evidence>
<dbReference type="AlphaFoldDB" id="A0A6A5XLR1"/>
<evidence type="ECO:0000256" key="5">
    <source>
        <dbReference type="ARBA" id="ARBA00022670"/>
    </source>
</evidence>
<comment type="similarity">
    <text evidence="3 15">Belongs to the peptidase M35 family.</text>
</comment>
<evidence type="ECO:0000256" key="12">
    <source>
        <dbReference type="ARBA" id="ARBA00023145"/>
    </source>
</evidence>
<dbReference type="CDD" id="cd11008">
    <property type="entry name" value="M35_deuterolysin_like"/>
    <property type="match status" value="1"/>
</dbReference>
<feature type="binding site" evidence="14">
    <location>
        <position position="299"/>
    </location>
    <ligand>
        <name>Zn(2+)</name>
        <dbReference type="ChEBI" id="CHEBI:29105"/>
        <note>catalytic</note>
    </ligand>
</feature>
<keyword evidence="7 14" id="KW-0479">Metal-binding</keyword>
<gene>
    <name evidence="18" type="ORF">BU24DRAFT_394903</name>
</gene>
<dbReference type="EMBL" id="ML978071">
    <property type="protein sequence ID" value="KAF2013846.1"/>
    <property type="molecule type" value="Genomic_DNA"/>
</dbReference>
<keyword evidence="9 15" id="KW-0378">Hydrolase</keyword>
<dbReference type="PANTHER" id="PTHR37016">
    <property type="match status" value="1"/>
</dbReference>
<dbReference type="Gene3D" id="2.60.40.2970">
    <property type="match status" value="1"/>
</dbReference>
<dbReference type="OrthoDB" id="412874at2759"/>
<dbReference type="GO" id="GO:0005576">
    <property type="term" value="C:extracellular region"/>
    <property type="evidence" value="ECO:0007669"/>
    <property type="project" value="UniProtKB-SubCell"/>
</dbReference>
<organism evidence="18 19">
    <name type="scientific">Aaosphaeria arxii CBS 175.79</name>
    <dbReference type="NCBI Taxonomy" id="1450172"/>
    <lineage>
        <taxon>Eukaryota</taxon>
        <taxon>Fungi</taxon>
        <taxon>Dikarya</taxon>
        <taxon>Ascomycota</taxon>
        <taxon>Pezizomycotina</taxon>
        <taxon>Dothideomycetes</taxon>
        <taxon>Pleosporomycetidae</taxon>
        <taxon>Pleosporales</taxon>
        <taxon>Pleosporales incertae sedis</taxon>
        <taxon>Aaosphaeria</taxon>
    </lineage>
</organism>
<keyword evidence="5 15" id="KW-0645">Protease</keyword>
<dbReference type="InterPro" id="IPR001384">
    <property type="entry name" value="Peptidase_M35"/>
</dbReference>
<dbReference type="GeneID" id="54282630"/>
<protein>
    <recommendedName>
        <fullName evidence="15">Neutral protease 2</fullName>
        <ecNumber evidence="15">3.4.24.39</ecNumber>
    </recommendedName>
    <alternativeName>
        <fullName evidence="15">Deuterolysin</fullName>
    </alternativeName>
</protein>
<comment type="function">
    <text evidence="15">Secreted metalloproteinase that allows assimilation of proteinaceous substrates. Shows high activities on basic nuclear substrates such as histone and protamine.</text>
</comment>
<dbReference type="Gene3D" id="3.40.390.10">
    <property type="entry name" value="Collagenase (Catalytic Domain)"/>
    <property type="match status" value="1"/>
</dbReference>
<dbReference type="SUPFAM" id="SSF55486">
    <property type="entry name" value="Metalloproteases ('zincins'), catalytic domain"/>
    <property type="match status" value="1"/>
</dbReference>
<dbReference type="InterPro" id="IPR029463">
    <property type="entry name" value="Lys_MEP"/>
</dbReference>
<comment type="cofactor">
    <cofactor evidence="14 15">
        <name>Zn(2+)</name>
        <dbReference type="ChEBI" id="CHEBI:29105"/>
    </cofactor>
    <text evidence="14 15">Binds 1 zinc ion per subunit.</text>
</comment>
<evidence type="ECO:0000256" key="7">
    <source>
        <dbReference type="ARBA" id="ARBA00022723"/>
    </source>
</evidence>
<proteinExistence type="inferred from homology"/>
<evidence type="ECO:0000256" key="9">
    <source>
        <dbReference type="ARBA" id="ARBA00022801"/>
    </source>
</evidence>
<dbReference type="SMART" id="SM01351">
    <property type="entry name" value="Aspzincin_M35"/>
    <property type="match status" value="1"/>
</dbReference>
<accession>A0A6A5XLR1</accession>
<dbReference type="Proteomes" id="UP000799778">
    <property type="component" value="Unassembled WGS sequence"/>
</dbReference>
<evidence type="ECO:0000313" key="19">
    <source>
        <dbReference type="Proteomes" id="UP000799778"/>
    </source>
</evidence>
<feature type="signal peptide" evidence="16">
    <location>
        <begin position="1"/>
        <end position="15"/>
    </location>
</feature>
<keyword evidence="4 15" id="KW-0964">Secreted</keyword>
<dbReference type="EC" id="3.4.24.39" evidence="15"/>
<comment type="catalytic activity">
    <reaction evidence="1 15">
        <text>Preferential cleavage of bonds with hydrophobic residues in P1'. Also 3-Asn-|-Gln-4 and 8-Gly-|-Ser-9 bonds in insulin B chain.</text>
        <dbReference type="EC" id="3.4.24.39"/>
    </reaction>
</comment>
<keyword evidence="8 16" id="KW-0732">Signal</keyword>
<dbReference type="InterPro" id="IPR024079">
    <property type="entry name" value="MetalloPept_cat_dom_sf"/>
</dbReference>
<dbReference type="Pfam" id="PF02102">
    <property type="entry name" value="Peptidase_M35"/>
    <property type="match status" value="1"/>
</dbReference>
<feature type="binding site" evidence="14">
    <location>
        <position position="303"/>
    </location>
    <ligand>
        <name>Zn(2+)</name>
        <dbReference type="ChEBI" id="CHEBI:29105"/>
        <note>catalytic</note>
    </ligand>
</feature>
<evidence type="ECO:0000259" key="17">
    <source>
        <dbReference type="SMART" id="SM01351"/>
    </source>
</evidence>
<dbReference type="PANTHER" id="PTHR37016:SF2">
    <property type="entry name" value="NEUTRAL PROTEASE 2 HOMOLOG SNOG_02177"/>
    <property type="match status" value="1"/>
</dbReference>
<evidence type="ECO:0000256" key="14">
    <source>
        <dbReference type="PIRSR" id="PIRSR601384-2"/>
    </source>
</evidence>
<feature type="domain" description="Lysine-specific metallo-endopeptidase" evidence="17">
    <location>
        <begin position="202"/>
        <end position="340"/>
    </location>
</feature>
<evidence type="ECO:0000256" key="4">
    <source>
        <dbReference type="ARBA" id="ARBA00022525"/>
    </source>
</evidence>
<feature type="chain" id="PRO_5025560833" description="Neutral protease 2" evidence="16">
    <location>
        <begin position="16"/>
        <end position="346"/>
    </location>
</feature>
<keyword evidence="12" id="KW-0865">Zymogen</keyword>
<dbReference type="InterPro" id="IPR050414">
    <property type="entry name" value="Fungal_M35_metalloproteases"/>
</dbReference>
<evidence type="ECO:0000313" key="18">
    <source>
        <dbReference type="EMBL" id="KAF2013846.1"/>
    </source>
</evidence>
<dbReference type="GO" id="GO:0004222">
    <property type="term" value="F:metalloendopeptidase activity"/>
    <property type="evidence" value="ECO:0007669"/>
    <property type="project" value="InterPro"/>
</dbReference>
<dbReference type="PRINTS" id="PR00768">
    <property type="entry name" value="DEUTEROLYSIN"/>
</dbReference>
<comment type="subcellular location">
    <subcellularLocation>
        <location evidence="2 15">Secreted</location>
    </subcellularLocation>
</comment>